<name>A0ABZ0YZU9_9CAUD</name>
<organism evidence="1 2">
    <name type="scientific">phage Lak_Megaphage_RVC_AP3_GC26</name>
    <dbReference type="NCBI Taxonomy" id="3109225"/>
    <lineage>
        <taxon>Viruses</taxon>
        <taxon>Duplodnaviria</taxon>
        <taxon>Heunggongvirae</taxon>
        <taxon>Uroviricota</taxon>
        <taxon>Caudoviricetes</taxon>
        <taxon>Caudoviricetes code 15 clade</taxon>
    </lineage>
</organism>
<proteinExistence type="predicted"/>
<evidence type="ECO:0000313" key="1">
    <source>
        <dbReference type="EMBL" id="WQJ51380.1"/>
    </source>
</evidence>
<dbReference type="Proteomes" id="UP001348805">
    <property type="component" value="Segment"/>
</dbReference>
<sequence>MYLARNQGHDTLSGKYIPGDLYLYMKKPKRANSFKGSLLEDIHTENDIWTARCPKMKYDKEAFSDLKYEDEPIEVDLDIKYNRWDQDIYKYLLRIKEITDTYKNPLINDSSGASICNDIDKKVDELIKMVLFK</sequence>
<accession>A0ABZ0YZU9</accession>
<dbReference type="EMBL" id="OR769219">
    <property type="protein sequence ID" value="WQJ51380.1"/>
    <property type="molecule type" value="Genomic_DNA"/>
</dbReference>
<reference evidence="1 2" key="1">
    <citation type="submission" date="2023-11" db="EMBL/GenBank/DDBJ databases">
        <authorList>
            <person name="Cook R."/>
            <person name="Crisci M."/>
            <person name="Pye H."/>
            <person name="Adriaenssens E."/>
            <person name="Santini J."/>
        </authorList>
    </citation>
    <scope>NUCLEOTIDE SEQUENCE [LARGE SCALE GENOMIC DNA]</scope>
    <source>
        <strain evidence="1">Lak_Megaphage_RVC_AP3_GC26</strain>
    </source>
</reference>
<evidence type="ECO:0000313" key="2">
    <source>
        <dbReference type="Proteomes" id="UP001348805"/>
    </source>
</evidence>
<protein>
    <submittedName>
        <fullName evidence="1">Uncharacterized protein</fullName>
    </submittedName>
</protein>
<keyword evidence="2" id="KW-1185">Reference proteome</keyword>